<reference evidence="1" key="1">
    <citation type="submission" date="2022-11" db="EMBL/GenBank/DDBJ databases">
        <title>Chromosomal genome sequence assembly and mating type (MAT) locus characterization of the leprose asexual lichenized fungus Lepraria neglecta (Nyl.) Erichsen.</title>
        <authorList>
            <person name="Allen J.L."/>
            <person name="Pfeffer B."/>
        </authorList>
    </citation>
    <scope>NUCLEOTIDE SEQUENCE</scope>
    <source>
        <strain evidence="1">Allen 5258</strain>
    </source>
</reference>
<sequence>MGENQLYWIDLNSTLPIDTIIQGNSLQSMNVQGDQWRQSQGTGGFLTDTLMDTMYLTSALPNNTVGLNTLDSFNTTSQTWANITITGGDFNTIGGWLSSAATSSTSGLGLGFAIGGADSRTPPGMVVLDASNLNDLSWTNKTEGAPPLCGAEIQYARFGNKGVLIAFGGYIDVGQCSEI</sequence>
<dbReference type="EMBL" id="JASNWA010000011">
    <property type="protein sequence ID" value="KAK3167275.1"/>
    <property type="molecule type" value="Genomic_DNA"/>
</dbReference>
<evidence type="ECO:0000313" key="1">
    <source>
        <dbReference type="EMBL" id="KAK3167275.1"/>
    </source>
</evidence>
<dbReference type="SUPFAM" id="SSF50965">
    <property type="entry name" value="Galactose oxidase, central domain"/>
    <property type="match status" value="1"/>
</dbReference>
<accession>A0AAE0DFJ7</accession>
<keyword evidence="2" id="KW-1185">Reference proteome</keyword>
<name>A0AAE0DFJ7_9LECA</name>
<dbReference type="InterPro" id="IPR011043">
    <property type="entry name" value="Gal_Oxase/kelch_b-propeller"/>
</dbReference>
<organism evidence="1 2">
    <name type="scientific">Lepraria neglecta</name>
    <dbReference type="NCBI Taxonomy" id="209136"/>
    <lineage>
        <taxon>Eukaryota</taxon>
        <taxon>Fungi</taxon>
        <taxon>Dikarya</taxon>
        <taxon>Ascomycota</taxon>
        <taxon>Pezizomycotina</taxon>
        <taxon>Lecanoromycetes</taxon>
        <taxon>OSLEUM clade</taxon>
        <taxon>Lecanoromycetidae</taxon>
        <taxon>Lecanorales</taxon>
        <taxon>Lecanorineae</taxon>
        <taxon>Stereocaulaceae</taxon>
        <taxon>Lepraria</taxon>
    </lineage>
</organism>
<protein>
    <submittedName>
        <fullName evidence="1">Uncharacterized protein</fullName>
    </submittedName>
</protein>
<proteinExistence type="predicted"/>
<evidence type="ECO:0000313" key="2">
    <source>
        <dbReference type="Proteomes" id="UP001276659"/>
    </source>
</evidence>
<dbReference type="AlphaFoldDB" id="A0AAE0DFJ7"/>
<comment type="caution">
    <text evidence="1">The sequence shown here is derived from an EMBL/GenBank/DDBJ whole genome shotgun (WGS) entry which is preliminary data.</text>
</comment>
<dbReference type="Proteomes" id="UP001276659">
    <property type="component" value="Unassembled WGS sequence"/>
</dbReference>
<gene>
    <name evidence="1" type="ORF">OEA41_010402</name>
</gene>